<dbReference type="EMBL" id="PVZF01000009">
    <property type="protein sequence ID" value="PRY13008.1"/>
    <property type="molecule type" value="Genomic_DNA"/>
</dbReference>
<gene>
    <name evidence="2" type="ORF">CLV37_109197</name>
</gene>
<sequence>MAVPVLTRYPLATSAARRRRRRIAAVVAVRREQSGRSGTGRRSRAVDDRRGSADHAG</sequence>
<accession>A0A2T0R143</accession>
<comment type="caution">
    <text evidence="2">The sequence shown here is derived from an EMBL/GenBank/DDBJ whole genome shotgun (WGS) entry which is preliminary data.</text>
</comment>
<feature type="region of interest" description="Disordered" evidence="1">
    <location>
        <begin position="28"/>
        <end position="57"/>
    </location>
</feature>
<dbReference type="Proteomes" id="UP000238083">
    <property type="component" value="Unassembled WGS sequence"/>
</dbReference>
<evidence type="ECO:0000256" key="1">
    <source>
        <dbReference type="SAM" id="MobiDB-lite"/>
    </source>
</evidence>
<dbReference type="AlphaFoldDB" id="A0A2T0R143"/>
<reference evidence="2 3" key="1">
    <citation type="submission" date="2018-03" db="EMBL/GenBank/DDBJ databases">
        <title>Genomic Encyclopedia of Archaeal and Bacterial Type Strains, Phase II (KMG-II): from individual species to whole genera.</title>
        <authorList>
            <person name="Goeker M."/>
        </authorList>
    </citation>
    <scope>NUCLEOTIDE SEQUENCE [LARGE SCALE GENOMIC DNA]</scope>
    <source>
        <strain evidence="2 3">DSM 19711</strain>
    </source>
</reference>
<evidence type="ECO:0000313" key="3">
    <source>
        <dbReference type="Proteomes" id="UP000238083"/>
    </source>
</evidence>
<dbReference type="RefSeq" id="WP_170127345.1">
    <property type="nucleotide sequence ID" value="NZ_PVZF01000009.1"/>
</dbReference>
<evidence type="ECO:0000313" key="2">
    <source>
        <dbReference type="EMBL" id="PRY13008.1"/>
    </source>
</evidence>
<feature type="compositionally biased region" description="Basic and acidic residues" evidence="1">
    <location>
        <begin position="44"/>
        <end position="57"/>
    </location>
</feature>
<organism evidence="2 3">
    <name type="scientific">Kineococcus rhizosphaerae</name>
    <dbReference type="NCBI Taxonomy" id="559628"/>
    <lineage>
        <taxon>Bacteria</taxon>
        <taxon>Bacillati</taxon>
        <taxon>Actinomycetota</taxon>
        <taxon>Actinomycetes</taxon>
        <taxon>Kineosporiales</taxon>
        <taxon>Kineosporiaceae</taxon>
        <taxon>Kineococcus</taxon>
    </lineage>
</organism>
<proteinExistence type="predicted"/>
<name>A0A2T0R143_9ACTN</name>
<protein>
    <submittedName>
        <fullName evidence="2">Uncharacterized protein</fullName>
    </submittedName>
</protein>
<keyword evidence="3" id="KW-1185">Reference proteome</keyword>